<organism evidence="7 8">
    <name type="scientific">Shinella lacus</name>
    <dbReference type="NCBI Taxonomy" id="2654216"/>
    <lineage>
        <taxon>Bacteria</taxon>
        <taxon>Pseudomonadati</taxon>
        <taxon>Pseudomonadota</taxon>
        <taxon>Alphaproteobacteria</taxon>
        <taxon>Hyphomicrobiales</taxon>
        <taxon>Rhizobiaceae</taxon>
        <taxon>Shinella</taxon>
    </lineage>
</organism>
<dbReference type="Gene3D" id="2.10.109.10">
    <property type="entry name" value="Umud Fragment, subunit A"/>
    <property type="match status" value="1"/>
</dbReference>
<reference evidence="7" key="1">
    <citation type="submission" date="2021-07" db="EMBL/GenBank/DDBJ databases">
        <title>Shinella sp. nov., a novel member of the genus Shinella from water.</title>
        <authorList>
            <person name="Deng Y."/>
        </authorList>
    </citation>
    <scope>NUCLEOTIDE SEQUENCE</scope>
    <source>
        <strain evidence="7">CPCC 100929</strain>
    </source>
</reference>
<dbReference type="SUPFAM" id="SSF51306">
    <property type="entry name" value="LexA/Signal peptidase"/>
    <property type="match status" value="1"/>
</dbReference>
<keyword evidence="5" id="KW-0184">Conjugation</keyword>
<comment type="similarity">
    <text evidence="2">Belongs to the peptidase S26C family.</text>
</comment>
<sequence length="188" mass="19963">MTSTMPTIGRSRRQRRVAGTIIVASALATIALMASGWAGGLRVNLTPSEPLGLWRILPLKRPVQVGDVVFICPPTTEAMRGSRERGYLRRGLCPSGVAPLIKTVVGVEGQRADIGRDVRINGQPVPLSEVIERDGEGRAISSAASGMIPAGHVFLHSGFAGSFDSRYFGPVPVSGMLGLAEEVWTYAP</sequence>
<name>A0ABT1RC06_9HYPH</name>
<dbReference type="NCBIfam" id="TIGR02771">
    <property type="entry name" value="TraF_Ti"/>
    <property type="match status" value="1"/>
</dbReference>
<evidence type="ECO:0000256" key="5">
    <source>
        <dbReference type="ARBA" id="ARBA00022971"/>
    </source>
</evidence>
<evidence type="ECO:0000256" key="3">
    <source>
        <dbReference type="ARBA" id="ARBA00022729"/>
    </source>
</evidence>
<dbReference type="Pfam" id="PF10502">
    <property type="entry name" value="Peptidase_S26"/>
    <property type="match status" value="1"/>
</dbReference>
<keyword evidence="8" id="KW-1185">Reference proteome</keyword>
<comment type="subcellular location">
    <subcellularLocation>
        <location evidence="1">Periplasm</location>
    </subcellularLocation>
</comment>
<feature type="domain" description="Peptidase S26" evidence="6">
    <location>
        <begin position="21"/>
        <end position="184"/>
    </location>
</feature>
<dbReference type="Proteomes" id="UP000996601">
    <property type="component" value="Unassembled WGS sequence"/>
</dbReference>
<evidence type="ECO:0000259" key="6">
    <source>
        <dbReference type="Pfam" id="PF10502"/>
    </source>
</evidence>
<evidence type="ECO:0000256" key="2">
    <source>
        <dbReference type="ARBA" id="ARBA00005849"/>
    </source>
</evidence>
<dbReference type="NCBIfam" id="NF010412">
    <property type="entry name" value="PRK13838.1"/>
    <property type="match status" value="1"/>
</dbReference>
<dbReference type="InterPro" id="IPR036286">
    <property type="entry name" value="LexA/Signal_pep-like_sf"/>
</dbReference>
<gene>
    <name evidence="7" type="primary">traF</name>
    <name evidence="7" type="ORF">GB927_021970</name>
</gene>
<protein>
    <submittedName>
        <fullName evidence="7">Conjugative transfer signal peptidase TraF</fullName>
    </submittedName>
</protein>
<comment type="caution">
    <text evidence="7">The sequence shown here is derived from an EMBL/GenBank/DDBJ whole genome shotgun (WGS) entry which is preliminary data.</text>
</comment>
<evidence type="ECO:0000313" key="7">
    <source>
        <dbReference type="EMBL" id="MCQ4632725.1"/>
    </source>
</evidence>
<evidence type="ECO:0000256" key="4">
    <source>
        <dbReference type="ARBA" id="ARBA00022764"/>
    </source>
</evidence>
<accession>A0ABT1RC06</accession>
<keyword evidence="4" id="KW-0574">Periplasm</keyword>
<dbReference type="EMBL" id="WHSB02000008">
    <property type="protein sequence ID" value="MCQ4632725.1"/>
    <property type="molecule type" value="Genomic_DNA"/>
</dbReference>
<dbReference type="RefSeq" id="WP_256119347.1">
    <property type="nucleotide sequence ID" value="NZ_WHSB02000008.1"/>
</dbReference>
<keyword evidence="3" id="KW-0732">Signal</keyword>
<evidence type="ECO:0000313" key="8">
    <source>
        <dbReference type="Proteomes" id="UP000996601"/>
    </source>
</evidence>
<proteinExistence type="inferred from homology"/>
<dbReference type="InterPro" id="IPR019533">
    <property type="entry name" value="Peptidase_S26"/>
</dbReference>
<evidence type="ECO:0000256" key="1">
    <source>
        <dbReference type="ARBA" id="ARBA00004418"/>
    </source>
</evidence>
<dbReference type="InterPro" id="IPR014139">
    <property type="entry name" value="Peptidase_S26C_TraF"/>
</dbReference>